<dbReference type="AlphaFoldDB" id="A0A1B1S5H5"/>
<sequence length="220" mass="25748">MKLKNDFYFWSSWFLLICLLLLVFHMYQVRFSFQEIIDLKTILTVLGTVSGAYFGAKVAGKYAIESVERQIANTEKKEKKREHNNLLKSLVLYRATSLKLYTFLENLKDVVKKHESFAGGISAFEEDADSLRAIKKFITNELIQLERIDITEIPSEIFFKFTLILSNVKSLLNSVEEMIDAMDKYNPNIYLTYWEFYFSTIKELKQLIDEIDNDLSNIKS</sequence>
<gene>
    <name evidence="2" type="ORF">I858_015730</name>
</gene>
<dbReference type="RefSeq" id="WP_065524786.1">
    <property type="nucleotide sequence ID" value="NZ_CP016540.2"/>
</dbReference>
<dbReference type="Proteomes" id="UP000053354">
    <property type="component" value="Chromosome"/>
</dbReference>
<evidence type="ECO:0000256" key="1">
    <source>
        <dbReference type="SAM" id="Phobius"/>
    </source>
</evidence>
<dbReference type="OrthoDB" id="2453982at2"/>
<accession>A0A1B1S5H5</accession>
<proteinExistence type="predicted"/>
<keyword evidence="1" id="KW-1133">Transmembrane helix</keyword>
<keyword evidence="3" id="KW-1185">Reference proteome</keyword>
<protein>
    <submittedName>
        <fullName evidence="2">Uncharacterized protein</fullName>
    </submittedName>
</protein>
<evidence type="ECO:0000313" key="3">
    <source>
        <dbReference type="Proteomes" id="UP000053354"/>
    </source>
</evidence>
<keyword evidence="1" id="KW-0472">Membrane</keyword>
<organism evidence="2 3">
    <name type="scientific">Planococcus versutus</name>
    <dbReference type="NCBI Taxonomy" id="1302659"/>
    <lineage>
        <taxon>Bacteria</taxon>
        <taxon>Bacillati</taxon>
        <taxon>Bacillota</taxon>
        <taxon>Bacilli</taxon>
        <taxon>Bacillales</taxon>
        <taxon>Caryophanaceae</taxon>
        <taxon>Planococcus</taxon>
    </lineage>
</organism>
<evidence type="ECO:0000313" key="2">
    <source>
        <dbReference type="EMBL" id="ANU28440.1"/>
    </source>
</evidence>
<name>A0A1B1S5H5_9BACL</name>
<keyword evidence="1" id="KW-0812">Transmembrane</keyword>
<dbReference type="EMBL" id="CP016540">
    <property type="protein sequence ID" value="ANU28440.1"/>
    <property type="molecule type" value="Genomic_DNA"/>
</dbReference>
<reference evidence="2" key="1">
    <citation type="submission" date="2016-10" db="EMBL/GenBank/DDBJ databases">
        <authorList>
            <person name="See-Too W.S."/>
        </authorList>
    </citation>
    <scope>NUCLEOTIDE SEQUENCE</scope>
    <source>
        <strain evidence="2">L10.15</strain>
    </source>
</reference>
<feature type="transmembrane region" description="Helical" evidence="1">
    <location>
        <begin position="7"/>
        <end position="27"/>
    </location>
</feature>
<dbReference type="STRING" id="1302659.I858_015730"/>
<dbReference type="KEGG" id="pll:I858_015730"/>